<dbReference type="AlphaFoldDB" id="B9RVG0"/>
<protein>
    <submittedName>
        <fullName evidence="1">Uncharacterized protein</fullName>
    </submittedName>
</protein>
<dbReference type="Proteomes" id="UP000008311">
    <property type="component" value="Unassembled WGS sequence"/>
</dbReference>
<reference evidence="2" key="1">
    <citation type="journal article" date="2010" name="Nat. Biotechnol.">
        <title>Draft genome sequence of the oilseed species Ricinus communis.</title>
        <authorList>
            <person name="Chan A.P."/>
            <person name="Crabtree J."/>
            <person name="Zhao Q."/>
            <person name="Lorenzi H."/>
            <person name="Orvis J."/>
            <person name="Puiu D."/>
            <person name="Melake-Berhan A."/>
            <person name="Jones K.M."/>
            <person name="Redman J."/>
            <person name="Chen G."/>
            <person name="Cahoon E.B."/>
            <person name="Gedil M."/>
            <person name="Stanke M."/>
            <person name="Haas B.J."/>
            <person name="Wortman J.R."/>
            <person name="Fraser-Liggett C.M."/>
            <person name="Ravel J."/>
            <person name="Rabinowicz P.D."/>
        </authorList>
    </citation>
    <scope>NUCLEOTIDE SEQUENCE [LARGE SCALE GENOMIC DNA]</scope>
    <source>
        <strain evidence="2">cv. Hale</strain>
    </source>
</reference>
<dbReference type="InParanoid" id="B9RVG0"/>
<gene>
    <name evidence="1" type="ORF">RCOM_1135530</name>
</gene>
<sequence>METPLLATSTMHCSARAQGRVWVDPWGEFVTWSTTMVDAMAFNECRFLIESSMYQCWYFDNRICG</sequence>
<accession>B9RVG0</accession>
<evidence type="ECO:0000313" key="1">
    <source>
        <dbReference type="EMBL" id="EEF44661.1"/>
    </source>
</evidence>
<keyword evidence="2" id="KW-1185">Reference proteome</keyword>
<evidence type="ECO:0000313" key="2">
    <source>
        <dbReference type="Proteomes" id="UP000008311"/>
    </source>
</evidence>
<proteinExistence type="predicted"/>
<dbReference type="EMBL" id="EQ973820">
    <property type="protein sequence ID" value="EEF44661.1"/>
    <property type="molecule type" value="Genomic_DNA"/>
</dbReference>
<name>B9RVG0_RICCO</name>
<organism evidence="1 2">
    <name type="scientific">Ricinus communis</name>
    <name type="common">Castor bean</name>
    <dbReference type="NCBI Taxonomy" id="3988"/>
    <lineage>
        <taxon>Eukaryota</taxon>
        <taxon>Viridiplantae</taxon>
        <taxon>Streptophyta</taxon>
        <taxon>Embryophyta</taxon>
        <taxon>Tracheophyta</taxon>
        <taxon>Spermatophyta</taxon>
        <taxon>Magnoliopsida</taxon>
        <taxon>eudicotyledons</taxon>
        <taxon>Gunneridae</taxon>
        <taxon>Pentapetalae</taxon>
        <taxon>rosids</taxon>
        <taxon>fabids</taxon>
        <taxon>Malpighiales</taxon>
        <taxon>Euphorbiaceae</taxon>
        <taxon>Acalyphoideae</taxon>
        <taxon>Acalypheae</taxon>
        <taxon>Ricinus</taxon>
    </lineage>
</organism>